<sequence>MGRYLLFLVFLAFSLPSFGQAIYSGNVLDSQDKGFLEGVTVSSLQNRVQVETNIRGYFSINSFLGDTLLISFPGFISQKVVLGADRFLMIELQDEARFLPEVEVQGNAYSYRLKDGRLVLKDENEKEAPSRKGEVIAGTLSNDDGTGGVAVSGVISYFTKKARLAREYEKKKQWHARRAGYYQVIESDSIREDLIQKYNLSIEQWDQLVIRFNQFHLSHEFLDWPEAKVQKSLEDFIEIETQFLN</sequence>
<keyword evidence="2" id="KW-1185">Reference proteome</keyword>
<evidence type="ECO:0008006" key="3">
    <source>
        <dbReference type="Google" id="ProtNLM"/>
    </source>
</evidence>
<proteinExistence type="predicted"/>
<dbReference type="InterPro" id="IPR008969">
    <property type="entry name" value="CarboxyPept-like_regulatory"/>
</dbReference>
<evidence type="ECO:0000313" key="2">
    <source>
        <dbReference type="Proteomes" id="UP000297647"/>
    </source>
</evidence>
<dbReference type="SUPFAM" id="SSF49464">
    <property type="entry name" value="Carboxypeptidase regulatory domain-like"/>
    <property type="match status" value="1"/>
</dbReference>
<dbReference type="OrthoDB" id="820054at2"/>
<dbReference type="RefSeq" id="WP_135070568.1">
    <property type="nucleotide sequence ID" value="NZ_SPSB01000001.1"/>
</dbReference>
<organism evidence="1 2">
    <name type="scientific">Algoriphagus kandeliae</name>
    <dbReference type="NCBI Taxonomy" id="2562278"/>
    <lineage>
        <taxon>Bacteria</taxon>
        <taxon>Pseudomonadati</taxon>
        <taxon>Bacteroidota</taxon>
        <taxon>Cytophagia</taxon>
        <taxon>Cytophagales</taxon>
        <taxon>Cyclobacteriaceae</taxon>
        <taxon>Algoriphagus</taxon>
    </lineage>
</organism>
<gene>
    <name evidence="1" type="ORF">E4S40_02855</name>
</gene>
<dbReference type="EMBL" id="SPSB01000001">
    <property type="protein sequence ID" value="TFV97606.1"/>
    <property type="molecule type" value="Genomic_DNA"/>
</dbReference>
<protein>
    <recommendedName>
        <fullName evidence="3">Carboxypeptidase-like regulatory domain-containing protein</fullName>
    </recommendedName>
</protein>
<dbReference type="AlphaFoldDB" id="A0A4Y9R2E1"/>
<reference evidence="1 2" key="1">
    <citation type="submission" date="2019-03" db="EMBL/GenBank/DDBJ databases">
        <title>Algoriphagus sp. nov, a new strain isolated from root system soil of mangrove plant Kandelia.</title>
        <authorList>
            <person name="Yin Q."/>
            <person name="Wang K."/>
            <person name="Song Z."/>
        </authorList>
    </citation>
    <scope>NUCLEOTIDE SEQUENCE [LARGE SCALE GENOMIC DNA]</scope>
    <source>
        <strain evidence="1 2">XY-J91</strain>
    </source>
</reference>
<accession>A0A4Y9R2E1</accession>
<dbReference type="Proteomes" id="UP000297647">
    <property type="component" value="Unassembled WGS sequence"/>
</dbReference>
<evidence type="ECO:0000313" key="1">
    <source>
        <dbReference type="EMBL" id="TFV97606.1"/>
    </source>
</evidence>
<name>A0A4Y9R2E1_9BACT</name>
<comment type="caution">
    <text evidence="1">The sequence shown here is derived from an EMBL/GenBank/DDBJ whole genome shotgun (WGS) entry which is preliminary data.</text>
</comment>